<protein>
    <submittedName>
        <fullName evidence="1">Uncharacterized protein</fullName>
    </submittedName>
</protein>
<sequence>MNFRLYAGRRCTVDPAAPLSLPGYSALLAPEPPALPSARAHLGCRRRRWGAAATALAAAATTPVGSAVPGAFPTVAAVTTGATVATVAADAA</sequence>
<comment type="caution">
    <text evidence="1">The sequence shown here is derived from an EMBL/GenBank/DDBJ whole genome shotgun (WGS) entry which is preliminary data.</text>
</comment>
<evidence type="ECO:0000313" key="2">
    <source>
        <dbReference type="Proteomes" id="UP000020681"/>
    </source>
</evidence>
<reference evidence="1 2" key="1">
    <citation type="submission" date="2014-01" db="EMBL/GenBank/DDBJ databases">
        <authorList>
            <person name="Dobos K."/>
            <person name="Lenaerts A."/>
            <person name="Ordway D."/>
            <person name="DeGroote M.A."/>
            <person name="Parker T."/>
            <person name="Sizemore C."/>
            <person name="Tallon L.J."/>
            <person name="Sadzewicz L.K."/>
            <person name="Sengamalay N."/>
            <person name="Fraser C.M."/>
            <person name="Hine E."/>
            <person name="Shefchek K.A."/>
            <person name="Das S.P."/>
            <person name="Tettelin H."/>
        </authorList>
    </citation>
    <scope>NUCLEOTIDE SEQUENCE [LARGE SCALE GENOMIC DNA]</scope>
    <source>
        <strain evidence="1 2">Harvey</strain>
    </source>
</reference>
<organism evidence="1 2">
    <name type="scientific">Mycobacterium ulcerans str. Harvey</name>
    <dbReference type="NCBI Taxonomy" id="1299332"/>
    <lineage>
        <taxon>Bacteria</taxon>
        <taxon>Bacillati</taxon>
        <taxon>Actinomycetota</taxon>
        <taxon>Actinomycetes</taxon>
        <taxon>Mycobacteriales</taxon>
        <taxon>Mycobacteriaceae</taxon>
        <taxon>Mycobacterium</taxon>
        <taxon>Mycobacterium ulcerans group</taxon>
    </lineage>
</organism>
<dbReference type="EMBL" id="JAOL01000067">
    <property type="protein sequence ID" value="EUA93083.1"/>
    <property type="molecule type" value="Genomic_DNA"/>
</dbReference>
<feature type="non-terminal residue" evidence="1">
    <location>
        <position position="92"/>
    </location>
</feature>
<gene>
    <name evidence="1" type="ORF">I551_0434</name>
</gene>
<evidence type="ECO:0000313" key="1">
    <source>
        <dbReference type="EMBL" id="EUA93083.1"/>
    </source>
</evidence>
<name>A0ABP3APR1_MYCUL</name>
<keyword evidence="2" id="KW-1185">Reference proteome</keyword>
<accession>A0ABP3APR1</accession>
<dbReference type="Proteomes" id="UP000020681">
    <property type="component" value="Unassembled WGS sequence"/>
</dbReference>
<proteinExistence type="predicted"/>